<dbReference type="EMBL" id="RCHU01000444">
    <property type="protein sequence ID" value="TKS04908.1"/>
    <property type="molecule type" value="Genomic_DNA"/>
</dbReference>
<dbReference type="GO" id="GO:0003917">
    <property type="term" value="F:DNA topoisomerase type I (single strand cut, ATP-independent) activity"/>
    <property type="evidence" value="ECO:0007669"/>
    <property type="project" value="InterPro"/>
</dbReference>
<dbReference type="GO" id="GO:0003677">
    <property type="term" value="F:DNA binding"/>
    <property type="evidence" value="ECO:0007669"/>
    <property type="project" value="InterPro"/>
</dbReference>
<reference evidence="2" key="1">
    <citation type="submission" date="2018-10" db="EMBL/GenBank/DDBJ databases">
        <title>Population genomic analysis revealed the cold adaptation of white poplar.</title>
        <authorList>
            <person name="Liu Y.-J."/>
        </authorList>
    </citation>
    <scope>NUCLEOTIDE SEQUENCE [LARGE SCALE GENOMIC DNA]</scope>
    <source>
        <strain evidence="2">PAL-ZL1</strain>
    </source>
</reference>
<evidence type="ECO:0000313" key="2">
    <source>
        <dbReference type="EMBL" id="TKS04908.1"/>
    </source>
</evidence>
<dbReference type="PANTHER" id="PTHR42785:SF1">
    <property type="entry name" value="DNA TOPOISOMERASE"/>
    <property type="match status" value="1"/>
</dbReference>
<dbReference type="STRING" id="43335.A0A4U5Q419"/>
<dbReference type="PANTHER" id="PTHR42785">
    <property type="entry name" value="DNA TOPOISOMERASE, TYPE IA, CORE"/>
    <property type="match status" value="1"/>
</dbReference>
<organism evidence="2">
    <name type="scientific">Populus alba</name>
    <name type="common">White poplar</name>
    <dbReference type="NCBI Taxonomy" id="43335"/>
    <lineage>
        <taxon>Eukaryota</taxon>
        <taxon>Viridiplantae</taxon>
        <taxon>Streptophyta</taxon>
        <taxon>Embryophyta</taxon>
        <taxon>Tracheophyta</taxon>
        <taxon>Spermatophyta</taxon>
        <taxon>Magnoliopsida</taxon>
        <taxon>eudicotyledons</taxon>
        <taxon>Gunneridae</taxon>
        <taxon>Pentapetalae</taxon>
        <taxon>rosids</taxon>
        <taxon>fabids</taxon>
        <taxon>Malpighiales</taxon>
        <taxon>Salicaceae</taxon>
        <taxon>Saliceae</taxon>
        <taxon>Populus</taxon>
    </lineage>
</organism>
<sequence>MLSFAVQCNRYIAKTLYGDDEEEETPQDTNDTNVDETKLLDVHPTSDEKVHMDSMYSLAKTGQIKDVDAIALEVALDLLRYPWTLGDHPKDGNPVILKIGRVGYMVKHRQTMASVPKQSGGIPAQLGRETINSSYLYEMIACKMLFETLPEDVALEKALELLLGKNADRPGQPKSKPKVKEAVEARESGVGK</sequence>
<proteinExistence type="predicted"/>
<name>A0A4U5Q419_POPAL</name>
<evidence type="ECO:0000256" key="1">
    <source>
        <dbReference type="SAM" id="MobiDB-lite"/>
    </source>
</evidence>
<dbReference type="Pfam" id="PF13368">
    <property type="entry name" value="Toprim_C_rpt"/>
    <property type="match status" value="1"/>
</dbReference>
<dbReference type="GO" id="GO:0006265">
    <property type="term" value="P:DNA topological change"/>
    <property type="evidence" value="ECO:0007669"/>
    <property type="project" value="InterPro"/>
</dbReference>
<dbReference type="InterPro" id="IPR000380">
    <property type="entry name" value="Topo_IA"/>
</dbReference>
<protein>
    <submittedName>
        <fullName evidence="2">Uncharacterized protein</fullName>
    </submittedName>
</protein>
<feature type="compositionally biased region" description="Basic and acidic residues" evidence="1">
    <location>
        <begin position="178"/>
        <end position="192"/>
    </location>
</feature>
<feature type="region of interest" description="Disordered" evidence="1">
    <location>
        <begin position="17"/>
        <end position="37"/>
    </location>
</feature>
<dbReference type="AlphaFoldDB" id="A0A4U5Q419"/>
<comment type="caution">
    <text evidence="2">The sequence shown here is derived from an EMBL/GenBank/DDBJ whole genome shotgun (WGS) entry which is preliminary data.</text>
</comment>
<dbReference type="InterPro" id="IPR025589">
    <property type="entry name" value="Toprim_C_rpt"/>
</dbReference>
<gene>
    <name evidence="2" type="ORF">D5086_0000137900</name>
</gene>
<feature type="region of interest" description="Disordered" evidence="1">
    <location>
        <begin position="166"/>
        <end position="192"/>
    </location>
</feature>
<accession>A0A4U5Q419</accession>